<dbReference type="GO" id="GO:0160147">
    <property type="term" value="F:tRNA pseudouridine(38-40) synthase activity"/>
    <property type="evidence" value="ECO:0007669"/>
    <property type="project" value="UniProtKB-EC"/>
</dbReference>
<dbReference type="Gene3D" id="3.30.70.660">
    <property type="entry name" value="Pseudouridine synthase I, catalytic domain, C-terminal subdomain"/>
    <property type="match status" value="1"/>
</dbReference>
<dbReference type="EMBL" id="CP072384">
    <property type="protein sequence ID" value="QUC09039.1"/>
    <property type="molecule type" value="Genomic_DNA"/>
</dbReference>
<comment type="similarity">
    <text evidence="1 4 5">Belongs to the tRNA pseudouridine synthase TruA family.</text>
</comment>
<dbReference type="PANTHER" id="PTHR11142:SF0">
    <property type="entry name" value="TRNA PSEUDOURIDINE SYNTHASE-LIKE 1"/>
    <property type="match status" value="1"/>
</dbReference>
<feature type="active site" description="Nucleophile" evidence="4">
    <location>
        <position position="54"/>
    </location>
</feature>
<dbReference type="NCBIfam" id="TIGR00071">
    <property type="entry name" value="hisT_truA"/>
    <property type="match status" value="1"/>
</dbReference>
<evidence type="ECO:0000256" key="3">
    <source>
        <dbReference type="ARBA" id="ARBA00023235"/>
    </source>
</evidence>
<dbReference type="Proteomes" id="UP000678513">
    <property type="component" value="Chromosome"/>
</dbReference>
<dbReference type="EC" id="5.4.99.12" evidence="4"/>
<comment type="catalytic activity">
    <reaction evidence="4 5">
        <text>uridine(38/39/40) in tRNA = pseudouridine(38/39/40) in tRNA</text>
        <dbReference type="Rhea" id="RHEA:22376"/>
        <dbReference type="Rhea" id="RHEA-COMP:10085"/>
        <dbReference type="Rhea" id="RHEA-COMP:10087"/>
        <dbReference type="ChEBI" id="CHEBI:65314"/>
        <dbReference type="ChEBI" id="CHEBI:65315"/>
        <dbReference type="EC" id="5.4.99.12"/>
    </reaction>
</comment>
<evidence type="ECO:0000256" key="2">
    <source>
        <dbReference type="ARBA" id="ARBA00022694"/>
    </source>
</evidence>
<sequence length="272" mass="30174">MTRLRIDLAYDGGRFHGWAAQPGLRTVQGVLEESLGRLLRLDPPPSLTVAGRTDAGVHARGQVCHADLESTTPPADLLRRLRRICPDDIAVRDVTEAPEGFDARFSAIWRRYCYRLIDSEQTPDPLLRTQVTQLRHPFHLGTAQQATRLLTGLRDFAPFCKARQGATTIRELREFSVSQRVDGVIEVHLLADAFCHSMVRALVGALTVVAGGRRNLAWLEEVAASDHRCGQVPLMPPHGLVLEEVGYPADDQLADRARQARARRSLEEPGEA</sequence>
<dbReference type="InterPro" id="IPR001406">
    <property type="entry name" value="PsdUridine_synth_TruA"/>
</dbReference>
<comment type="function">
    <text evidence="4">Formation of pseudouridine at positions 38, 39 and 40 in the anticodon stem and loop of transfer RNAs.</text>
</comment>
<accession>A0ABX7Y757</accession>
<reference evidence="7 8" key="1">
    <citation type="submission" date="2021-03" db="EMBL/GenBank/DDBJ databases">
        <title>Human Oral Microbial Genomes.</title>
        <authorList>
            <person name="Johnston C.D."/>
            <person name="Chen T."/>
            <person name="Dewhirst F.E."/>
        </authorList>
    </citation>
    <scope>NUCLEOTIDE SEQUENCE [LARGE SCALE GENOMIC DNA]</scope>
    <source>
        <strain evidence="7 8">DSMZ 100122</strain>
    </source>
</reference>
<dbReference type="InterPro" id="IPR020097">
    <property type="entry name" value="PsdUridine_synth_TruA_a/b_dom"/>
</dbReference>
<dbReference type="SUPFAM" id="SSF55120">
    <property type="entry name" value="Pseudouridine synthase"/>
    <property type="match status" value="1"/>
</dbReference>
<feature type="domain" description="Pseudouridine synthase I TruA alpha/beta" evidence="6">
    <location>
        <begin position="146"/>
        <end position="248"/>
    </location>
</feature>
<dbReference type="RefSeq" id="WP_212325950.1">
    <property type="nucleotide sequence ID" value="NZ_AP024463.1"/>
</dbReference>
<evidence type="ECO:0000256" key="4">
    <source>
        <dbReference type="HAMAP-Rule" id="MF_00171"/>
    </source>
</evidence>
<dbReference type="Gene3D" id="3.30.70.580">
    <property type="entry name" value="Pseudouridine synthase I, catalytic domain, N-terminal subdomain"/>
    <property type="match status" value="1"/>
</dbReference>
<dbReference type="Pfam" id="PF01416">
    <property type="entry name" value="PseudoU_synth_1"/>
    <property type="match status" value="1"/>
</dbReference>
<evidence type="ECO:0000256" key="5">
    <source>
        <dbReference type="RuleBase" id="RU003792"/>
    </source>
</evidence>
<name>A0ABX7Y757_9ACTN</name>
<evidence type="ECO:0000313" key="7">
    <source>
        <dbReference type="EMBL" id="QUC09039.1"/>
    </source>
</evidence>
<keyword evidence="3 4" id="KW-0413">Isomerase</keyword>
<comment type="caution">
    <text evidence="4">Lacks conserved residue(s) required for the propagation of feature annotation.</text>
</comment>
<evidence type="ECO:0000256" key="1">
    <source>
        <dbReference type="ARBA" id="ARBA00009375"/>
    </source>
</evidence>
<gene>
    <name evidence="4 7" type="primary">truA</name>
    <name evidence="7" type="ORF">J5A65_04745</name>
</gene>
<dbReference type="InterPro" id="IPR020095">
    <property type="entry name" value="PsdUridine_synth_TruA_C"/>
</dbReference>
<organism evidence="7 8">
    <name type="scientific">Arachnia rubra</name>
    <dbReference type="NCBI Taxonomy" id="1547448"/>
    <lineage>
        <taxon>Bacteria</taxon>
        <taxon>Bacillati</taxon>
        <taxon>Actinomycetota</taxon>
        <taxon>Actinomycetes</taxon>
        <taxon>Propionibacteriales</taxon>
        <taxon>Propionibacteriaceae</taxon>
        <taxon>Arachnia</taxon>
    </lineage>
</organism>
<proteinExistence type="inferred from homology"/>
<keyword evidence="8" id="KW-1185">Reference proteome</keyword>
<evidence type="ECO:0000313" key="8">
    <source>
        <dbReference type="Proteomes" id="UP000678513"/>
    </source>
</evidence>
<protein>
    <recommendedName>
        <fullName evidence="4">tRNA pseudouridine synthase A</fullName>
        <ecNumber evidence="4">5.4.99.12</ecNumber>
    </recommendedName>
    <alternativeName>
        <fullName evidence="4">tRNA pseudouridine(38-40) synthase</fullName>
    </alternativeName>
    <alternativeName>
        <fullName evidence="4">tRNA pseudouridylate synthase I</fullName>
    </alternativeName>
    <alternativeName>
        <fullName evidence="4">tRNA-uridine isomerase I</fullName>
    </alternativeName>
</protein>
<feature type="binding site" evidence="4">
    <location>
        <position position="112"/>
    </location>
    <ligand>
        <name>substrate</name>
    </ligand>
</feature>
<evidence type="ECO:0000259" key="6">
    <source>
        <dbReference type="Pfam" id="PF01416"/>
    </source>
</evidence>
<dbReference type="PANTHER" id="PTHR11142">
    <property type="entry name" value="PSEUDOURIDYLATE SYNTHASE"/>
    <property type="match status" value="1"/>
</dbReference>
<dbReference type="PIRSF" id="PIRSF001430">
    <property type="entry name" value="tRNA_psdUrid_synth"/>
    <property type="match status" value="1"/>
</dbReference>
<dbReference type="InterPro" id="IPR020094">
    <property type="entry name" value="TruA/RsuA/RluB/E/F_N"/>
</dbReference>
<dbReference type="InterPro" id="IPR020103">
    <property type="entry name" value="PsdUridine_synth_cat_dom_sf"/>
</dbReference>
<dbReference type="CDD" id="cd02570">
    <property type="entry name" value="PseudoU_synth_EcTruA"/>
    <property type="match status" value="1"/>
</dbReference>
<dbReference type="HAMAP" id="MF_00171">
    <property type="entry name" value="TruA"/>
    <property type="match status" value="1"/>
</dbReference>
<keyword evidence="2 4" id="KW-0819">tRNA processing</keyword>
<comment type="subunit">
    <text evidence="4">Homodimer.</text>
</comment>